<dbReference type="InterPro" id="IPR058512">
    <property type="entry name" value="DUF8199"/>
</dbReference>
<dbReference type="NCBIfam" id="NF047658">
    <property type="entry name" value="HYC_CC_PP"/>
    <property type="match status" value="1"/>
</dbReference>
<keyword evidence="3" id="KW-1185">Reference proteome</keyword>
<dbReference type="EMBL" id="JBHTLD010000038">
    <property type="protein sequence ID" value="MFD1185825.1"/>
    <property type="molecule type" value="Genomic_DNA"/>
</dbReference>
<evidence type="ECO:0008006" key="4">
    <source>
        <dbReference type="Google" id="ProtNLM"/>
    </source>
</evidence>
<feature type="region of interest" description="Disordered" evidence="1">
    <location>
        <begin position="51"/>
        <end position="72"/>
    </location>
</feature>
<gene>
    <name evidence="2" type="ORF">ACFQ2O_06365</name>
</gene>
<dbReference type="Pfam" id="PF26622">
    <property type="entry name" value="DUF8199"/>
    <property type="match status" value="1"/>
</dbReference>
<reference evidence="3" key="1">
    <citation type="journal article" date="2019" name="Int. J. Syst. Evol. Microbiol.">
        <title>The Global Catalogue of Microorganisms (GCM) 10K type strain sequencing project: providing services to taxonomists for standard genome sequencing and annotation.</title>
        <authorList>
            <consortium name="The Broad Institute Genomics Platform"/>
            <consortium name="The Broad Institute Genome Sequencing Center for Infectious Disease"/>
            <person name="Wu L."/>
            <person name="Ma J."/>
        </authorList>
    </citation>
    <scope>NUCLEOTIDE SEQUENCE [LARGE SCALE GENOMIC DNA]</scope>
    <source>
        <strain evidence="3">JCM 31319</strain>
    </source>
</reference>
<dbReference type="RefSeq" id="WP_377524173.1">
    <property type="nucleotide sequence ID" value="NZ_JBHTLD010000038.1"/>
</dbReference>
<organism evidence="2 3">
    <name type="scientific">Pontibacter rugosus</name>
    <dbReference type="NCBI Taxonomy" id="1745966"/>
    <lineage>
        <taxon>Bacteria</taxon>
        <taxon>Pseudomonadati</taxon>
        <taxon>Bacteroidota</taxon>
        <taxon>Cytophagia</taxon>
        <taxon>Cytophagales</taxon>
        <taxon>Hymenobacteraceae</taxon>
        <taxon>Pontibacter</taxon>
    </lineage>
</organism>
<accession>A0ABW3SQN7</accession>
<protein>
    <recommendedName>
        <fullName evidence="4">Secreted protein</fullName>
    </recommendedName>
</protein>
<comment type="caution">
    <text evidence="2">The sequence shown here is derived from an EMBL/GenBank/DDBJ whole genome shotgun (WGS) entry which is preliminary data.</text>
</comment>
<sequence>MKLYRQIIMLTLTLLVLVSSTGMAVGMHLCGGELRDITFFGAAADCPMEQKQQEKLPPCHTPKEKQSKDSNDCCEDHQLTVKQLDDAASHKITTLSKLQQLKMAAVLQVVVLKFFASSTDLKPAYAFYESPPLPRDIPVLVQSFLL</sequence>
<evidence type="ECO:0000313" key="2">
    <source>
        <dbReference type="EMBL" id="MFD1185825.1"/>
    </source>
</evidence>
<evidence type="ECO:0000256" key="1">
    <source>
        <dbReference type="SAM" id="MobiDB-lite"/>
    </source>
</evidence>
<feature type="compositionally biased region" description="Basic and acidic residues" evidence="1">
    <location>
        <begin position="61"/>
        <end position="72"/>
    </location>
</feature>
<dbReference type="Proteomes" id="UP001597094">
    <property type="component" value="Unassembled WGS sequence"/>
</dbReference>
<proteinExistence type="predicted"/>
<dbReference type="InterPro" id="IPR058060">
    <property type="entry name" value="HYC_CC_PP"/>
</dbReference>
<name>A0ABW3SQN7_9BACT</name>
<evidence type="ECO:0000313" key="3">
    <source>
        <dbReference type="Proteomes" id="UP001597094"/>
    </source>
</evidence>